<dbReference type="AlphaFoldDB" id="A0A2C9KBW8"/>
<feature type="region of interest" description="Disordered" evidence="3">
    <location>
        <begin position="244"/>
        <end position="263"/>
    </location>
</feature>
<organism evidence="5 6">
    <name type="scientific">Biomphalaria glabrata</name>
    <name type="common">Bloodfluke planorb</name>
    <name type="synonym">Freshwater snail</name>
    <dbReference type="NCBI Taxonomy" id="6526"/>
    <lineage>
        <taxon>Eukaryota</taxon>
        <taxon>Metazoa</taxon>
        <taxon>Spiralia</taxon>
        <taxon>Lophotrochozoa</taxon>
        <taxon>Mollusca</taxon>
        <taxon>Gastropoda</taxon>
        <taxon>Heterobranchia</taxon>
        <taxon>Euthyneura</taxon>
        <taxon>Panpulmonata</taxon>
        <taxon>Hygrophila</taxon>
        <taxon>Lymnaeoidea</taxon>
        <taxon>Planorbidae</taxon>
        <taxon>Biomphalaria</taxon>
    </lineage>
</organism>
<dbReference type="PROSITE" id="PS50013">
    <property type="entry name" value="CHROMO_2"/>
    <property type="match status" value="1"/>
</dbReference>
<dbReference type="OrthoDB" id="1918685at2759"/>
<feature type="compositionally biased region" description="Acidic residues" evidence="3">
    <location>
        <begin position="192"/>
        <end position="204"/>
    </location>
</feature>
<feature type="region of interest" description="Disordered" evidence="3">
    <location>
        <begin position="277"/>
        <end position="319"/>
    </location>
</feature>
<dbReference type="GO" id="GO:0000122">
    <property type="term" value="P:negative regulation of transcription by RNA polymerase II"/>
    <property type="evidence" value="ECO:0007669"/>
    <property type="project" value="TreeGrafter"/>
</dbReference>
<dbReference type="Pfam" id="PF00385">
    <property type="entry name" value="Chromo"/>
    <property type="match status" value="1"/>
</dbReference>
<reference evidence="5" key="1">
    <citation type="submission" date="2020-05" db="UniProtKB">
        <authorList>
            <consortium name="EnsemblMetazoa"/>
        </authorList>
    </citation>
    <scope>IDENTIFICATION</scope>
    <source>
        <strain evidence="5">BB02</strain>
    </source>
</reference>
<evidence type="ECO:0000259" key="4">
    <source>
        <dbReference type="PROSITE" id="PS50013"/>
    </source>
</evidence>
<dbReference type="Proteomes" id="UP000076420">
    <property type="component" value="Unassembled WGS sequence"/>
</dbReference>
<dbReference type="PANTHER" id="PTHR46389:SF3">
    <property type="entry name" value="POLYCOMB GROUP PROTEIN PC"/>
    <property type="match status" value="1"/>
</dbReference>
<dbReference type="PROSITE" id="PS00598">
    <property type="entry name" value="CHROMO_1"/>
    <property type="match status" value="1"/>
</dbReference>
<gene>
    <name evidence="5" type="primary">106055124</name>
</gene>
<dbReference type="InterPro" id="IPR023779">
    <property type="entry name" value="Chromodomain_CS"/>
</dbReference>
<feature type="compositionally biased region" description="Basic residues" evidence="3">
    <location>
        <begin position="381"/>
        <end position="391"/>
    </location>
</feature>
<feature type="region of interest" description="Disordered" evidence="3">
    <location>
        <begin position="75"/>
        <end position="209"/>
    </location>
</feature>
<accession>A0A2C9KBW8</accession>
<evidence type="ECO:0000313" key="5">
    <source>
        <dbReference type="EnsemblMetazoa" id="BGLB017367-PA"/>
    </source>
</evidence>
<dbReference type="GO" id="GO:0003682">
    <property type="term" value="F:chromatin binding"/>
    <property type="evidence" value="ECO:0007669"/>
    <property type="project" value="TreeGrafter"/>
</dbReference>
<feature type="region of interest" description="Disordered" evidence="3">
    <location>
        <begin position="344"/>
        <end position="394"/>
    </location>
</feature>
<dbReference type="PANTHER" id="PTHR46389">
    <property type="entry name" value="POLYCOMB GROUP PROTEIN PC"/>
    <property type="match status" value="1"/>
</dbReference>
<feature type="compositionally biased region" description="Basic and acidic residues" evidence="3">
    <location>
        <begin position="150"/>
        <end position="191"/>
    </location>
</feature>
<dbReference type="VEuPathDB" id="VectorBase:BGLB017367"/>
<dbReference type="SUPFAM" id="SSF54160">
    <property type="entry name" value="Chromo domain-like"/>
    <property type="match status" value="1"/>
</dbReference>
<dbReference type="GO" id="GO:0000785">
    <property type="term" value="C:chromatin"/>
    <property type="evidence" value="ECO:0007669"/>
    <property type="project" value="TreeGrafter"/>
</dbReference>
<protein>
    <recommendedName>
        <fullName evidence="4">Chromo domain-containing protein</fullName>
    </recommendedName>
</protein>
<evidence type="ECO:0000313" key="6">
    <source>
        <dbReference type="Proteomes" id="UP000076420"/>
    </source>
</evidence>
<dbReference type="VEuPathDB" id="VectorBase:BGLAX_051611"/>
<feature type="domain" description="Chromo" evidence="4">
    <location>
        <begin position="16"/>
        <end position="74"/>
    </location>
</feature>
<dbReference type="KEGG" id="bgt:106055124"/>
<feature type="compositionally biased region" description="Polar residues" evidence="3">
    <location>
        <begin position="277"/>
        <end position="297"/>
    </location>
</feature>
<dbReference type="InterPro" id="IPR023780">
    <property type="entry name" value="Chromo_domain"/>
</dbReference>
<sequence>MNSLRMDLPAKDERVFQADYIQKKRHRRGKVEYLVKWKGYSVKQSTWEPADNILDPFLIAEFDSKREEWRKKQRMLRKKRKLRLASSEQLSDTAESEQDELVMTPSSKKRGQSQENLWPYLPSDRLPLLWGSPPRPIKERKVKPKKREGRTRGNKESRDQKEKSKSDEVARKKSRKELAVIKEENEKSRHEEEDEDEEEDDDDDKWSTSDCWEVKYSPALTSSPGEHNVLRVHRVRSDVDYNERELSPAHDTSTNKDNSLNNNSIYKLSENLNHSQACAQPGESQDSASHCRLTNTKETQRAPPFRRYSNDDDEDDWNFSTKFHNQVNKERERMEAQILKEDLEHQQQEEKDSRSCPGGSSSSNIRDHPRSASYSSPDQYHHKKLHHAKRRNTLDSSHSITVTDVDCNHVKITFVESPSGHGFFKEMQNARTG</sequence>
<keyword evidence="2" id="KW-0539">Nucleus</keyword>
<evidence type="ECO:0000256" key="3">
    <source>
        <dbReference type="SAM" id="MobiDB-lite"/>
    </source>
</evidence>
<dbReference type="SMART" id="SM00298">
    <property type="entry name" value="CHROMO"/>
    <property type="match status" value="1"/>
</dbReference>
<feature type="compositionally biased region" description="Polar residues" evidence="3">
    <location>
        <begin position="250"/>
        <end position="263"/>
    </location>
</feature>
<dbReference type="EnsemblMetazoa" id="BGLB017367-RA">
    <property type="protein sequence ID" value="BGLB017367-PA"/>
    <property type="gene ID" value="BGLB017367"/>
</dbReference>
<dbReference type="InterPro" id="IPR000953">
    <property type="entry name" value="Chromo/chromo_shadow_dom"/>
</dbReference>
<comment type="subcellular location">
    <subcellularLocation>
        <location evidence="1">Nucleus</location>
    </subcellularLocation>
</comment>
<proteinExistence type="predicted"/>
<dbReference type="Gene3D" id="2.40.50.40">
    <property type="match status" value="1"/>
</dbReference>
<evidence type="ECO:0000256" key="1">
    <source>
        <dbReference type="ARBA" id="ARBA00004123"/>
    </source>
</evidence>
<dbReference type="GO" id="GO:0035102">
    <property type="term" value="C:PRC1 complex"/>
    <property type="evidence" value="ECO:0007669"/>
    <property type="project" value="TreeGrafter"/>
</dbReference>
<feature type="compositionally biased region" description="Basic and acidic residues" evidence="3">
    <location>
        <begin position="344"/>
        <end position="354"/>
    </location>
</feature>
<dbReference type="STRING" id="6526.A0A2C9KBW8"/>
<dbReference type="CDD" id="cd18627">
    <property type="entry name" value="CD_polycomb_like"/>
    <property type="match status" value="1"/>
</dbReference>
<name>A0A2C9KBW8_BIOGL</name>
<evidence type="ECO:0000256" key="2">
    <source>
        <dbReference type="ARBA" id="ARBA00023242"/>
    </source>
</evidence>
<dbReference type="InterPro" id="IPR052458">
    <property type="entry name" value="PcG_PRC1-like_component"/>
</dbReference>
<dbReference type="InterPro" id="IPR016197">
    <property type="entry name" value="Chromo-like_dom_sf"/>
</dbReference>
<feature type="compositionally biased region" description="Basic residues" evidence="3">
    <location>
        <begin position="138"/>
        <end position="149"/>
    </location>
</feature>